<protein>
    <submittedName>
        <fullName evidence="1">11007_t:CDS:1</fullName>
    </submittedName>
</protein>
<evidence type="ECO:0000313" key="2">
    <source>
        <dbReference type="Proteomes" id="UP000789525"/>
    </source>
</evidence>
<gene>
    <name evidence="1" type="ORF">ACOLOM_LOCUS13230</name>
</gene>
<dbReference type="EMBL" id="CAJVPT010059238">
    <property type="protein sequence ID" value="CAG8761637.1"/>
    <property type="molecule type" value="Genomic_DNA"/>
</dbReference>
<evidence type="ECO:0000313" key="1">
    <source>
        <dbReference type="EMBL" id="CAG8761637.1"/>
    </source>
</evidence>
<keyword evidence="2" id="KW-1185">Reference proteome</keyword>
<comment type="caution">
    <text evidence="1">The sequence shown here is derived from an EMBL/GenBank/DDBJ whole genome shotgun (WGS) entry which is preliminary data.</text>
</comment>
<dbReference type="Proteomes" id="UP000789525">
    <property type="component" value="Unassembled WGS sequence"/>
</dbReference>
<accession>A0ACA9QQ10</accession>
<name>A0ACA9QQ10_9GLOM</name>
<sequence length="196" mass="22709">YDMKGVRDVLKSTFLIPTAKDGDHSSLVQREALHSFIVAVTFDCLDEARFALREVIKCDWWSELERLKAFSIPLPLLHIVMVARAERKATLRLMADEIVRMPVVGLGFHEVTEELEDYLLERSHNLMKYLYLQIENQPSFERLKRAVCDTNFGALAEDVFRSRHVLSKLFARLEERELEAAAFEAELPDLLDLLYP</sequence>
<organism evidence="1 2">
    <name type="scientific">Acaulospora colombiana</name>
    <dbReference type="NCBI Taxonomy" id="27376"/>
    <lineage>
        <taxon>Eukaryota</taxon>
        <taxon>Fungi</taxon>
        <taxon>Fungi incertae sedis</taxon>
        <taxon>Mucoromycota</taxon>
        <taxon>Glomeromycotina</taxon>
        <taxon>Glomeromycetes</taxon>
        <taxon>Diversisporales</taxon>
        <taxon>Acaulosporaceae</taxon>
        <taxon>Acaulospora</taxon>
    </lineage>
</organism>
<proteinExistence type="predicted"/>
<reference evidence="1" key="1">
    <citation type="submission" date="2021-06" db="EMBL/GenBank/DDBJ databases">
        <authorList>
            <person name="Kallberg Y."/>
            <person name="Tangrot J."/>
            <person name="Rosling A."/>
        </authorList>
    </citation>
    <scope>NUCLEOTIDE SEQUENCE</scope>
    <source>
        <strain evidence="1">CL356</strain>
    </source>
</reference>
<feature type="non-terminal residue" evidence="1">
    <location>
        <position position="1"/>
    </location>
</feature>